<feature type="domain" description="HTH crp-type" evidence="5">
    <location>
        <begin position="156"/>
        <end position="222"/>
    </location>
</feature>
<dbReference type="GO" id="GO:0003677">
    <property type="term" value="F:DNA binding"/>
    <property type="evidence" value="ECO:0007669"/>
    <property type="project" value="UniProtKB-KW"/>
</dbReference>
<dbReference type="EMBL" id="VJWL01000002">
    <property type="protein sequence ID" value="TRW48887.1"/>
    <property type="molecule type" value="Genomic_DNA"/>
</dbReference>
<dbReference type="InterPro" id="IPR014710">
    <property type="entry name" value="RmlC-like_jellyroll"/>
</dbReference>
<dbReference type="Pfam" id="PF13545">
    <property type="entry name" value="HTH_Crp_2"/>
    <property type="match status" value="1"/>
</dbReference>
<dbReference type="CDD" id="cd00038">
    <property type="entry name" value="CAP_ED"/>
    <property type="match status" value="1"/>
</dbReference>
<accession>A0A552X1I3</accession>
<dbReference type="OrthoDB" id="8969464at2"/>
<reference evidence="6 7" key="1">
    <citation type="submission" date="2019-07" db="EMBL/GenBank/DDBJ databases">
        <authorList>
            <person name="Yang M."/>
            <person name="Zhao D."/>
            <person name="Xiang H."/>
        </authorList>
    </citation>
    <scope>NUCLEOTIDE SEQUENCE [LARGE SCALE GENOMIC DNA]</scope>
    <source>
        <strain evidence="6 7">IM1326</strain>
    </source>
</reference>
<dbReference type="GO" id="GO:0005829">
    <property type="term" value="C:cytosol"/>
    <property type="evidence" value="ECO:0007669"/>
    <property type="project" value="TreeGrafter"/>
</dbReference>
<evidence type="ECO:0000256" key="3">
    <source>
        <dbReference type="ARBA" id="ARBA00023163"/>
    </source>
</evidence>
<feature type="domain" description="Cyclic nucleotide-binding" evidence="4">
    <location>
        <begin position="22"/>
        <end position="109"/>
    </location>
</feature>
<comment type="caution">
    <text evidence="6">The sequence shown here is derived from an EMBL/GenBank/DDBJ whole genome shotgun (WGS) entry which is preliminary data.</text>
</comment>
<dbReference type="PANTHER" id="PTHR24567:SF74">
    <property type="entry name" value="HTH-TYPE TRANSCRIPTIONAL REGULATOR ARCR"/>
    <property type="match status" value="1"/>
</dbReference>
<dbReference type="GO" id="GO:0003700">
    <property type="term" value="F:DNA-binding transcription factor activity"/>
    <property type="evidence" value="ECO:0007669"/>
    <property type="project" value="TreeGrafter"/>
</dbReference>
<protein>
    <submittedName>
        <fullName evidence="6">Crp/Fnr family transcriptional regulator</fullName>
    </submittedName>
</protein>
<evidence type="ECO:0000313" key="7">
    <source>
        <dbReference type="Proteomes" id="UP000320359"/>
    </source>
</evidence>
<dbReference type="SMART" id="SM00100">
    <property type="entry name" value="cNMP"/>
    <property type="match status" value="1"/>
</dbReference>
<gene>
    <name evidence="6" type="ORF">FM042_07850</name>
</gene>
<organism evidence="6 7">
    <name type="scientific">Aliidiomarina halalkaliphila</name>
    <dbReference type="NCBI Taxonomy" id="2593535"/>
    <lineage>
        <taxon>Bacteria</taxon>
        <taxon>Pseudomonadati</taxon>
        <taxon>Pseudomonadota</taxon>
        <taxon>Gammaproteobacteria</taxon>
        <taxon>Alteromonadales</taxon>
        <taxon>Idiomarinaceae</taxon>
        <taxon>Aliidiomarina</taxon>
    </lineage>
</organism>
<dbReference type="InterPro" id="IPR036390">
    <property type="entry name" value="WH_DNA-bd_sf"/>
</dbReference>
<dbReference type="PROSITE" id="PS51063">
    <property type="entry name" value="HTH_CRP_2"/>
    <property type="match status" value="1"/>
</dbReference>
<dbReference type="RefSeq" id="WP_143235873.1">
    <property type="nucleotide sequence ID" value="NZ_VJWL01000002.1"/>
</dbReference>
<keyword evidence="1" id="KW-0805">Transcription regulation</keyword>
<dbReference type="InterPro" id="IPR012318">
    <property type="entry name" value="HTH_CRP"/>
</dbReference>
<dbReference type="InterPro" id="IPR000595">
    <property type="entry name" value="cNMP-bd_dom"/>
</dbReference>
<name>A0A552X1I3_9GAMM</name>
<dbReference type="SUPFAM" id="SSF46785">
    <property type="entry name" value="Winged helix' DNA-binding domain"/>
    <property type="match status" value="1"/>
</dbReference>
<evidence type="ECO:0000256" key="1">
    <source>
        <dbReference type="ARBA" id="ARBA00023015"/>
    </source>
</evidence>
<dbReference type="AlphaFoldDB" id="A0A552X1I3"/>
<dbReference type="InterPro" id="IPR036388">
    <property type="entry name" value="WH-like_DNA-bd_sf"/>
</dbReference>
<evidence type="ECO:0000259" key="5">
    <source>
        <dbReference type="PROSITE" id="PS51063"/>
    </source>
</evidence>
<dbReference type="InterPro" id="IPR018490">
    <property type="entry name" value="cNMP-bd_dom_sf"/>
</dbReference>
<dbReference type="Proteomes" id="UP000320359">
    <property type="component" value="Unassembled WGS sequence"/>
</dbReference>
<dbReference type="InterPro" id="IPR050397">
    <property type="entry name" value="Env_Response_Regulators"/>
</dbReference>
<dbReference type="Gene3D" id="1.10.10.10">
    <property type="entry name" value="Winged helix-like DNA-binding domain superfamily/Winged helix DNA-binding domain"/>
    <property type="match status" value="1"/>
</dbReference>
<dbReference type="PROSITE" id="PS50042">
    <property type="entry name" value="CNMP_BINDING_3"/>
    <property type="match status" value="1"/>
</dbReference>
<evidence type="ECO:0000313" key="6">
    <source>
        <dbReference type="EMBL" id="TRW48887.1"/>
    </source>
</evidence>
<dbReference type="Pfam" id="PF00027">
    <property type="entry name" value="cNMP_binding"/>
    <property type="match status" value="1"/>
</dbReference>
<keyword evidence="2" id="KW-0238">DNA-binding</keyword>
<sequence>MNSIKQMDCGSYPLSTPEQNYLLNALSTELKARLAPHLQKVDLPLGQSLYESGDILKHAYFPTNSIVSLIYVMENGDSAEISVIGNDGILGTSLFLGGDSTPHRAIVQSAGVAYRLPAHVLKEEFAQDSHFRTLLLSYTQSLMTQMAQTGVCNRHHSVDQQLCRWLLLSLDRIPSNVLTMTQELIANMLGVRREGVSVAAGKLQKLGVIEYHRGRLTIKDRDKLEDRSCECYQVVKTECERLIHYKPKLRKQQ</sequence>
<evidence type="ECO:0000256" key="2">
    <source>
        <dbReference type="ARBA" id="ARBA00023125"/>
    </source>
</evidence>
<dbReference type="PANTHER" id="PTHR24567">
    <property type="entry name" value="CRP FAMILY TRANSCRIPTIONAL REGULATORY PROTEIN"/>
    <property type="match status" value="1"/>
</dbReference>
<dbReference type="SMART" id="SM00419">
    <property type="entry name" value="HTH_CRP"/>
    <property type="match status" value="1"/>
</dbReference>
<keyword evidence="7" id="KW-1185">Reference proteome</keyword>
<proteinExistence type="predicted"/>
<dbReference type="SUPFAM" id="SSF51206">
    <property type="entry name" value="cAMP-binding domain-like"/>
    <property type="match status" value="1"/>
</dbReference>
<keyword evidence="3" id="KW-0804">Transcription</keyword>
<dbReference type="Gene3D" id="2.60.120.10">
    <property type="entry name" value="Jelly Rolls"/>
    <property type="match status" value="1"/>
</dbReference>
<evidence type="ECO:0000259" key="4">
    <source>
        <dbReference type="PROSITE" id="PS50042"/>
    </source>
</evidence>